<accession>A0A7J7C9L2</accession>
<dbReference type="AlphaFoldDB" id="A0A7J7C9L2"/>
<dbReference type="InterPro" id="IPR011990">
    <property type="entry name" value="TPR-like_helical_dom_sf"/>
</dbReference>
<dbReference type="Pfam" id="PF13041">
    <property type="entry name" value="PPR_2"/>
    <property type="match status" value="1"/>
</dbReference>
<organism evidence="3 4">
    <name type="scientific">Tripterygium wilfordii</name>
    <name type="common">Thunder God vine</name>
    <dbReference type="NCBI Taxonomy" id="458696"/>
    <lineage>
        <taxon>Eukaryota</taxon>
        <taxon>Viridiplantae</taxon>
        <taxon>Streptophyta</taxon>
        <taxon>Embryophyta</taxon>
        <taxon>Tracheophyta</taxon>
        <taxon>Spermatophyta</taxon>
        <taxon>Magnoliopsida</taxon>
        <taxon>eudicotyledons</taxon>
        <taxon>Gunneridae</taxon>
        <taxon>Pentapetalae</taxon>
        <taxon>rosids</taxon>
        <taxon>fabids</taxon>
        <taxon>Celastrales</taxon>
        <taxon>Celastraceae</taxon>
        <taxon>Tripterygium</taxon>
    </lineage>
</organism>
<dbReference type="InterPro" id="IPR002885">
    <property type="entry name" value="PPR_rpt"/>
</dbReference>
<evidence type="ECO:0000313" key="3">
    <source>
        <dbReference type="EMBL" id="KAF5730426.1"/>
    </source>
</evidence>
<dbReference type="GO" id="GO:0009451">
    <property type="term" value="P:RNA modification"/>
    <property type="evidence" value="ECO:0007669"/>
    <property type="project" value="InterPro"/>
</dbReference>
<comment type="caution">
    <text evidence="3">The sequence shown here is derived from an EMBL/GenBank/DDBJ whole genome shotgun (WGS) entry which is preliminary data.</text>
</comment>
<dbReference type="PANTHER" id="PTHR47926">
    <property type="entry name" value="PENTATRICOPEPTIDE REPEAT-CONTAINING PROTEIN"/>
    <property type="match status" value="1"/>
</dbReference>
<feature type="repeat" description="PPR" evidence="2">
    <location>
        <begin position="33"/>
        <end position="67"/>
    </location>
</feature>
<evidence type="ECO:0000313" key="4">
    <source>
        <dbReference type="Proteomes" id="UP000593562"/>
    </source>
</evidence>
<gene>
    <name evidence="3" type="ORF">HS088_TW19G00015</name>
</gene>
<dbReference type="NCBIfam" id="TIGR00756">
    <property type="entry name" value="PPR"/>
    <property type="match status" value="2"/>
</dbReference>
<dbReference type="Pfam" id="PF01535">
    <property type="entry name" value="PPR"/>
    <property type="match status" value="1"/>
</dbReference>
<dbReference type="Gene3D" id="1.25.40.10">
    <property type="entry name" value="Tetratricopeptide repeat domain"/>
    <property type="match status" value="1"/>
</dbReference>
<reference evidence="3 4" key="1">
    <citation type="journal article" date="2020" name="Nat. Commun.">
        <title>Genome of Tripterygium wilfordii and identification of cytochrome P450 involved in triptolide biosynthesis.</title>
        <authorList>
            <person name="Tu L."/>
            <person name="Su P."/>
            <person name="Zhang Z."/>
            <person name="Gao L."/>
            <person name="Wang J."/>
            <person name="Hu T."/>
            <person name="Zhou J."/>
            <person name="Zhang Y."/>
            <person name="Zhao Y."/>
            <person name="Liu Y."/>
            <person name="Song Y."/>
            <person name="Tong Y."/>
            <person name="Lu Y."/>
            <person name="Yang J."/>
            <person name="Xu C."/>
            <person name="Jia M."/>
            <person name="Peters R.J."/>
            <person name="Huang L."/>
            <person name="Gao W."/>
        </authorList>
    </citation>
    <scope>NUCLEOTIDE SEQUENCE [LARGE SCALE GENOMIC DNA]</scope>
    <source>
        <strain evidence="4">cv. XIE 37</strain>
        <tissue evidence="3">Leaf</tissue>
    </source>
</reference>
<dbReference type="InParanoid" id="A0A7J7C9L2"/>
<dbReference type="PANTHER" id="PTHR47926:SF529">
    <property type="entry name" value="TETRATRICOPEPTIDE-LIKE HELICAL DOMAIN SUPERFAMILY"/>
    <property type="match status" value="1"/>
</dbReference>
<name>A0A7J7C9L2_TRIWF</name>
<dbReference type="GO" id="GO:0003723">
    <property type="term" value="F:RNA binding"/>
    <property type="evidence" value="ECO:0007669"/>
    <property type="project" value="InterPro"/>
</dbReference>
<keyword evidence="4" id="KW-1185">Reference proteome</keyword>
<dbReference type="EMBL" id="JAAARO010000019">
    <property type="protein sequence ID" value="KAF5730426.1"/>
    <property type="molecule type" value="Genomic_DNA"/>
</dbReference>
<dbReference type="FunFam" id="1.25.40.10:FF:000184">
    <property type="entry name" value="Pentatricopeptide repeat-containing protein, chloroplastic"/>
    <property type="match status" value="1"/>
</dbReference>
<proteinExistence type="predicted"/>
<dbReference type="PROSITE" id="PS51375">
    <property type="entry name" value="PPR"/>
    <property type="match status" value="1"/>
</dbReference>
<evidence type="ECO:0000256" key="1">
    <source>
        <dbReference type="ARBA" id="ARBA00022737"/>
    </source>
</evidence>
<dbReference type="Proteomes" id="UP000593562">
    <property type="component" value="Unassembled WGS sequence"/>
</dbReference>
<protein>
    <submittedName>
        <fullName evidence="3">Pentatricopeptide repeat-containing protein</fullName>
    </submittedName>
</protein>
<sequence>MTTTVATAIIDMYSKCGSIECGYQMFQEMPRRDVVAWGAIISGFAAYGQAWKCFELLDEMVADGIHPNEVVFVGILTACSHGGYVRKGQQYFNRMVNEFGIRPTIEHYGCMVDLLGRAGMLAEADELIMSMPEEPNAVIWGSLLHACRMHNDLRRGYRAYKRSIELEPSLGDRYKLASLMFANAGEKEIATNIRKLIKKRELETLRGSSFIEVDGNVHEFVAGDINHQEMREIQSIW</sequence>
<dbReference type="InterPro" id="IPR046960">
    <property type="entry name" value="PPR_At4g14850-like_plant"/>
</dbReference>
<keyword evidence="1" id="KW-0677">Repeat</keyword>
<evidence type="ECO:0000256" key="2">
    <source>
        <dbReference type="PROSITE-ProRule" id="PRU00708"/>
    </source>
</evidence>